<evidence type="ECO:0000259" key="6">
    <source>
        <dbReference type="SMART" id="SM00363"/>
    </source>
</evidence>
<reference evidence="7" key="2">
    <citation type="journal article" date="2021" name="PeerJ">
        <title>Extensive microbial diversity within the chicken gut microbiome revealed by metagenomics and culture.</title>
        <authorList>
            <person name="Gilroy R."/>
            <person name="Ravi A."/>
            <person name="Getino M."/>
            <person name="Pursley I."/>
            <person name="Horton D.L."/>
            <person name="Alikhan N.F."/>
            <person name="Baker D."/>
            <person name="Gharbi K."/>
            <person name="Hall N."/>
            <person name="Watson M."/>
            <person name="Adriaenssens E.M."/>
            <person name="Foster-Nyarko E."/>
            <person name="Jarju S."/>
            <person name="Secka A."/>
            <person name="Antonio M."/>
            <person name="Oren A."/>
            <person name="Chaudhuri R.R."/>
            <person name="La Ragione R."/>
            <person name="Hildebrand F."/>
            <person name="Pallen M.J."/>
        </authorList>
    </citation>
    <scope>NUCLEOTIDE SEQUENCE</scope>
    <source>
        <strain evidence="7">ChiSxjej2B14-6234</strain>
    </source>
</reference>
<feature type="domain" description="RNA-binding S4" evidence="6">
    <location>
        <begin position="1"/>
        <end position="65"/>
    </location>
</feature>
<dbReference type="EMBL" id="DVFJ01000011">
    <property type="protein sequence ID" value="HIQ71373.1"/>
    <property type="molecule type" value="Genomic_DNA"/>
</dbReference>
<proteinExistence type="inferred from homology"/>
<dbReference type="InterPro" id="IPR002942">
    <property type="entry name" value="S4_RNA-bd"/>
</dbReference>
<dbReference type="GO" id="GO:0019843">
    <property type="term" value="F:rRNA binding"/>
    <property type="evidence" value="ECO:0007669"/>
    <property type="project" value="UniProtKB-UniRule"/>
</dbReference>
<dbReference type="SMART" id="SM00363">
    <property type="entry name" value="S4"/>
    <property type="match status" value="1"/>
</dbReference>
<dbReference type="GO" id="GO:0000049">
    <property type="term" value="F:tRNA binding"/>
    <property type="evidence" value="ECO:0007669"/>
    <property type="project" value="UniProtKB-UniRule"/>
</dbReference>
<keyword evidence="3 5" id="KW-0694">RNA-binding</keyword>
<gene>
    <name evidence="5" type="primary">rqcP</name>
    <name evidence="7" type="ORF">IAB73_04080</name>
</gene>
<accession>A0A9D1CQR0</accession>
<keyword evidence="4 5" id="KW-0648">Protein biosynthesis</keyword>
<dbReference type="Proteomes" id="UP000886887">
    <property type="component" value="Unassembled WGS sequence"/>
</dbReference>
<dbReference type="Gene3D" id="3.10.290.10">
    <property type="entry name" value="RNA-binding S4 domain"/>
    <property type="match status" value="1"/>
</dbReference>
<name>A0A9D1CQR0_9FIRM</name>
<dbReference type="GO" id="GO:0072344">
    <property type="term" value="P:rescue of stalled ribosome"/>
    <property type="evidence" value="ECO:0007669"/>
    <property type="project" value="UniProtKB-UniRule"/>
</dbReference>
<comment type="function">
    <text evidence="5">Key component of the ribosome quality control system (RQC), a ribosome-associated complex that mediates the extraction of incompletely synthesized nascent chains from stalled ribosomes and their subsequent degradation. RqcH recruits Ala-charged tRNA, and with RqcP directs the elongation of stalled nascent chains on 50S ribosomal subunits, leading to non-templated C-terminal alanine extensions (Ala tail). The Ala tail promotes nascent chain degradation. RqcP is associated with the translocation-like movement of the peptidyl-tRNA from the A-site into the P-site.</text>
</comment>
<dbReference type="PIRSF" id="PIRSF038881">
    <property type="entry name" value="RNAbp_HP1423"/>
    <property type="match status" value="1"/>
</dbReference>
<dbReference type="InterPro" id="IPR036986">
    <property type="entry name" value="S4_RNA-bd_sf"/>
</dbReference>
<evidence type="ECO:0000256" key="1">
    <source>
        <dbReference type="ARBA" id="ARBA00022555"/>
    </source>
</evidence>
<evidence type="ECO:0000256" key="2">
    <source>
        <dbReference type="ARBA" id="ARBA00022730"/>
    </source>
</evidence>
<evidence type="ECO:0000313" key="8">
    <source>
        <dbReference type="Proteomes" id="UP000886887"/>
    </source>
</evidence>
<dbReference type="HAMAP" id="MF_00871">
    <property type="entry name" value="RqcP"/>
    <property type="match status" value="1"/>
</dbReference>
<dbReference type="PROSITE" id="PS50889">
    <property type="entry name" value="S4"/>
    <property type="match status" value="1"/>
</dbReference>
<comment type="caution">
    <text evidence="7">The sequence shown here is derived from an EMBL/GenBank/DDBJ whole genome shotgun (WGS) entry which is preliminary data.</text>
</comment>
<dbReference type="Pfam" id="PF01479">
    <property type="entry name" value="S4"/>
    <property type="match status" value="1"/>
</dbReference>
<dbReference type="SUPFAM" id="SSF55174">
    <property type="entry name" value="Alpha-L RNA-binding motif"/>
    <property type="match status" value="1"/>
</dbReference>
<dbReference type="InterPro" id="IPR025490">
    <property type="entry name" value="RqcP"/>
</dbReference>
<evidence type="ECO:0000256" key="3">
    <source>
        <dbReference type="ARBA" id="ARBA00022884"/>
    </source>
</evidence>
<evidence type="ECO:0000256" key="5">
    <source>
        <dbReference type="HAMAP-Rule" id="MF_00871"/>
    </source>
</evidence>
<reference evidence="7" key="1">
    <citation type="submission" date="2020-10" db="EMBL/GenBank/DDBJ databases">
        <authorList>
            <person name="Gilroy R."/>
        </authorList>
    </citation>
    <scope>NUCLEOTIDE SEQUENCE</scope>
    <source>
        <strain evidence="7">ChiSxjej2B14-6234</strain>
    </source>
</reference>
<dbReference type="AlphaFoldDB" id="A0A9D1CQR0"/>
<comment type="similarity">
    <text evidence="5">Belongs to the RqcP family.</text>
</comment>
<protein>
    <recommendedName>
        <fullName evidence="5">RQC P-site tRNA stabilizing factor</fullName>
        <shortName evidence="5">RqcP</shortName>
    </recommendedName>
    <alternativeName>
        <fullName evidence="5">Ribosome-associated protein quality control protein P</fullName>
    </alternativeName>
</protein>
<evidence type="ECO:0000256" key="4">
    <source>
        <dbReference type="ARBA" id="ARBA00022917"/>
    </source>
</evidence>
<sequence>MRLDKYLKVSRIIKRRSVAKEAGDGGRVTINGKPAKPSTEVKVGDVLEVRFGDKLGRYEVLAVSEHALKAEAGGMYKILSE</sequence>
<organism evidence="7 8">
    <name type="scientific">Candidatus Onthenecus intestinigallinarum</name>
    <dbReference type="NCBI Taxonomy" id="2840875"/>
    <lineage>
        <taxon>Bacteria</taxon>
        <taxon>Bacillati</taxon>
        <taxon>Bacillota</taxon>
        <taxon>Clostridia</taxon>
        <taxon>Eubacteriales</taxon>
        <taxon>Candidatus Onthenecus</taxon>
    </lineage>
</organism>
<keyword evidence="1 5" id="KW-0820">tRNA-binding</keyword>
<evidence type="ECO:0000313" key="7">
    <source>
        <dbReference type="EMBL" id="HIQ71373.1"/>
    </source>
</evidence>
<dbReference type="GO" id="GO:0043023">
    <property type="term" value="F:ribosomal large subunit binding"/>
    <property type="evidence" value="ECO:0007669"/>
    <property type="project" value="UniProtKB-UniRule"/>
</dbReference>
<dbReference type="CDD" id="cd00165">
    <property type="entry name" value="S4"/>
    <property type="match status" value="1"/>
</dbReference>
<keyword evidence="2 5" id="KW-0699">rRNA-binding</keyword>
<comment type="subunit">
    <text evidence="5">Associates with stalled 50S ribosomal subunits. Binds to RqcH, 23S rRNA and the P-site tRNA. Does not require RqcH for association with 50S subunits.</text>
</comment>